<dbReference type="PANTHER" id="PTHR43968">
    <property type="match status" value="1"/>
</dbReference>
<accession>A0A2K1Q331</accession>
<reference evidence="4 5" key="1">
    <citation type="submission" date="2017-08" db="EMBL/GenBank/DDBJ databases">
        <title>Lysobacter sylvestris genome.</title>
        <authorList>
            <person name="Zhang D.-C."/>
            <person name="Albuquerque L."/>
            <person name="Franca L."/>
            <person name="Froufe H.J.C."/>
            <person name="Barroso C."/>
            <person name="Egas C."/>
            <person name="Da Costa M."/>
            <person name="Margesin R."/>
        </authorList>
    </citation>
    <scope>NUCLEOTIDE SEQUENCE [LARGE SCALE GENOMIC DNA]</scope>
    <source>
        <strain evidence="4 5">AM20-91</strain>
    </source>
</reference>
<dbReference type="InterPro" id="IPR004045">
    <property type="entry name" value="Glutathione_S-Trfase_N"/>
</dbReference>
<protein>
    <submittedName>
        <fullName evidence="4">Glutathione S-transferase</fullName>
    </submittedName>
</protein>
<feature type="domain" description="GST N-terminal" evidence="2">
    <location>
        <begin position="14"/>
        <end position="92"/>
    </location>
</feature>
<dbReference type="InterPro" id="IPR036282">
    <property type="entry name" value="Glutathione-S-Trfase_C_sf"/>
</dbReference>
<gene>
    <name evidence="4" type="ORF">Lysil_1077</name>
</gene>
<keyword evidence="5" id="KW-1185">Reference proteome</keyword>
<dbReference type="Gene3D" id="1.20.1050.10">
    <property type="match status" value="1"/>
</dbReference>
<dbReference type="GO" id="GO:0005737">
    <property type="term" value="C:cytoplasm"/>
    <property type="evidence" value="ECO:0007669"/>
    <property type="project" value="TreeGrafter"/>
</dbReference>
<dbReference type="Pfam" id="PF00043">
    <property type="entry name" value="GST_C"/>
    <property type="match status" value="1"/>
</dbReference>
<keyword evidence="4" id="KW-0808">Transferase</keyword>
<dbReference type="SUPFAM" id="SSF52833">
    <property type="entry name" value="Thioredoxin-like"/>
    <property type="match status" value="1"/>
</dbReference>
<dbReference type="PANTHER" id="PTHR43968:SF6">
    <property type="entry name" value="GLUTATHIONE S-TRANSFERASE OMEGA"/>
    <property type="match status" value="1"/>
</dbReference>
<dbReference type="CDD" id="cd03059">
    <property type="entry name" value="GST_N_SspA"/>
    <property type="match status" value="1"/>
</dbReference>
<proteinExistence type="inferred from homology"/>
<feature type="domain" description="GST C-terminal" evidence="3">
    <location>
        <begin position="97"/>
        <end position="216"/>
    </location>
</feature>
<dbReference type="PROSITE" id="PS50404">
    <property type="entry name" value="GST_NTER"/>
    <property type="match status" value="1"/>
</dbReference>
<dbReference type="Gene3D" id="3.40.30.10">
    <property type="entry name" value="Glutaredoxin"/>
    <property type="match status" value="1"/>
</dbReference>
<dbReference type="InterPro" id="IPR040079">
    <property type="entry name" value="Glutathione_S-Trfase"/>
</dbReference>
<dbReference type="SFLD" id="SFLDS00019">
    <property type="entry name" value="Glutathione_Transferase_(cytos"/>
    <property type="match status" value="1"/>
</dbReference>
<evidence type="ECO:0000256" key="1">
    <source>
        <dbReference type="ARBA" id="ARBA00009929"/>
    </source>
</evidence>
<evidence type="ECO:0000313" key="5">
    <source>
        <dbReference type="Proteomes" id="UP000236220"/>
    </source>
</evidence>
<dbReference type="Pfam" id="PF02798">
    <property type="entry name" value="GST_N"/>
    <property type="match status" value="1"/>
</dbReference>
<dbReference type="PROSITE" id="PS50405">
    <property type="entry name" value="GST_CTER"/>
    <property type="match status" value="1"/>
</dbReference>
<dbReference type="InterPro" id="IPR004046">
    <property type="entry name" value="GST_C"/>
</dbReference>
<dbReference type="SUPFAM" id="SSF47616">
    <property type="entry name" value="GST C-terminal domain-like"/>
    <property type="match status" value="1"/>
</dbReference>
<comment type="caution">
    <text evidence="4">The sequence shown here is derived from an EMBL/GenBank/DDBJ whole genome shotgun (WGS) entry which is preliminary data.</text>
</comment>
<organism evidence="4 5">
    <name type="scientific">Solilutibacter silvestris</name>
    <dbReference type="NCBI Taxonomy" id="1645665"/>
    <lineage>
        <taxon>Bacteria</taxon>
        <taxon>Pseudomonadati</taxon>
        <taxon>Pseudomonadota</taxon>
        <taxon>Gammaproteobacteria</taxon>
        <taxon>Lysobacterales</taxon>
        <taxon>Lysobacteraceae</taxon>
        <taxon>Solilutibacter</taxon>
    </lineage>
</organism>
<evidence type="ECO:0000313" key="4">
    <source>
        <dbReference type="EMBL" id="PNS09448.1"/>
    </source>
</evidence>
<dbReference type="GO" id="GO:0016740">
    <property type="term" value="F:transferase activity"/>
    <property type="evidence" value="ECO:0007669"/>
    <property type="project" value="UniProtKB-KW"/>
</dbReference>
<dbReference type="InterPro" id="IPR010987">
    <property type="entry name" value="Glutathione-S-Trfase_C-like"/>
</dbReference>
<dbReference type="Proteomes" id="UP000236220">
    <property type="component" value="Unassembled WGS sequence"/>
</dbReference>
<evidence type="ECO:0000259" key="2">
    <source>
        <dbReference type="PROSITE" id="PS50404"/>
    </source>
</evidence>
<sequence length="216" mass="24307">MMTMASVGAPRSRNTLTLYSALDDVVCHRVRLVLAAKGVTYDLVPVDPQSPPEDLIDLNPYQSVPTLVERDLVLYAASVVSEYLDERYPHPTLMPMDPISRARVRLAMLRIEHDWVPQVQAIQLGNKTQAEAGRKRLAELLVQSIPLFKASKFFLNTEMSLADCAMAPIIWRLHALDVPLPKDGKVIEDYGNRIFRNPGFARSLTEAEKKLRAMPE</sequence>
<dbReference type="SFLD" id="SFLDG00358">
    <property type="entry name" value="Main_(cytGST)"/>
    <property type="match status" value="1"/>
</dbReference>
<name>A0A2K1Q331_9GAMM</name>
<dbReference type="EMBL" id="NPZB01000001">
    <property type="protein sequence ID" value="PNS09448.1"/>
    <property type="molecule type" value="Genomic_DNA"/>
</dbReference>
<comment type="similarity">
    <text evidence="1">Belongs to the GST superfamily. HSP26 family.</text>
</comment>
<dbReference type="InterPro" id="IPR036249">
    <property type="entry name" value="Thioredoxin-like_sf"/>
</dbReference>
<dbReference type="AlphaFoldDB" id="A0A2K1Q331"/>
<dbReference type="InterPro" id="IPR034341">
    <property type="entry name" value="SspA_N"/>
</dbReference>
<dbReference type="InterPro" id="IPR050983">
    <property type="entry name" value="GST_Omega/HSP26"/>
</dbReference>
<evidence type="ECO:0000259" key="3">
    <source>
        <dbReference type="PROSITE" id="PS50405"/>
    </source>
</evidence>